<dbReference type="AlphaFoldDB" id="A0A9D4TBW7"/>
<evidence type="ECO:0000313" key="2">
    <source>
        <dbReference type="Proteomes" id="UP000821837"/>
    </source>
</evidence>
<accession>A0A9D4TBW7</accession>
<dbReference type="EMBL" id="JABSTV010001245">
    <property type="protein sequence ID" value="KAH7984602.1"/>
    <property type="molecule type" value="Genomic_DNA"/>
</dbReference>
<reference evidence="1" key="2">
    <citation type="submission" date="2021-09" db="EMBL/GenBank/DDBJ databases">
        <authorList>
            <person name="Jia N."/>
            <person name="Wang J."/>
            <person name="Shi W."/>
            <person name="Du L."/>
            <person name="Sun Y."/>
            <person name="Zhan W."/>
            <person name="Jiang J."/>
            <person name="Wang Q."/>
            <person name="Zhang B."/>
            <person name="Ji P."/>
            <person name="Sakyi L.B."/>
            <person name="Cui X."/>
            <person name="Yuan T."/>
            <person name="Jiang B."/>
            <person name="Yang W."/>
            <person name="Lam T.T.-Y."/>
            <person name="Chang Q."/>
            <person name="Ding S."/>
            <person name="Wang X."/>
            <person name="Zhu J."/>
            <person name="Ruan X."/>
            <person name="Zhao L."/>
            <person name="Wei J."/>
            <person name="Que T."/>
            <person name="Du C."/>
            <person name="Cheng J."/>
            <person name="Dai P."/>
            <person name="Han X."/>
            <person name="Huang E."/>
            <person name="Gao Y."/>
            <person name="Liu J."/>
            <person name="Shao H."/>
            <person name="Ye R."/>
            <person name="Li L."/>
            <person name="Wei W."/>
            <person name="Wang X."/>
            <person name="Wang C."/>
            <person name="Huo Q."/>
            <person name="Li W."/>
            <person name="Guo W."/>
            <person name="Chen H."/>
            <person name="Chen S."/>
            <person name="Zhou L."/>
            <person name="Zhou L."/>
            <person name="Ni X."/>
            <person name="Tian J."/>
            <person name="Zhou Y."/>
            <person name="Sheng Y."/>
            <person name="Liu T."/>
            <person name="Pan Y."/>
            <person name="Xia L."/>
            <person name="Li J."/>
            <person name="Zhao F."/>
            <person name="Cao W."/>
        </authorList>
    </citation>
    <scope>NUCLEOTIDE SEQUENCE</scope>
    <source>
        <strain evidence="1">Rsan-2018</strain>
        <tissue evidence="1">Larvae</tissue>
    </source>
</reference>
<proteinExistence type="predicted"/>
<sequence>MSWLSKQTIFLKLQADFPCIESCKEKCGFSNGGVDDVVLRKAEAQQLGCSCLCQDVRQCSAEETVEISLVGSASTKLPLSPRTNHAQLVCRITCMDILGMVAHDYALLSFESDGSGGLLRSFLGVDRVKSNHNLSQSLQERLNYSARNSPANLAVPAPPPPTPVEARAFRSSYSARATPGKLGAVAARTVSVGGRGLAAAAPRRMRG</sequence>
<comment type="caution">
    <text evidence="1">The sequence shown here is derived from an EMBL/GenBank/DDBJ whole genome shotgun (WGS) entry which is preliminary data.</text>
</comment>
<protein>
    <submittedName>
        <fullName evidence="1">Uncharacterized protein</fullName>
    </submittedName>
</protein>
<reference evidence="1" key="1">
    <citation type="journal article" date="2020" name="Cell">
        <title>Large-Scale Comparative Analyses of Tick Genomes Elucidate Their Genetic Diversity and Vector Capacities.</title>
        <authorList>
            <consortium name="Tick Genome and Microbiome Consortium (TIGMIC)"/>
            <person name="Jia N."/>
            <person name="Wang J."/>
            <person name="Shi W."/>
            <person name="Du L."/>
            <person name="Sun Y."/>
            <person name="Zhan W."/>
            <person name="Jiang J.F."/>
            <person name="Wang Q."/>
            <person name="Zhang B."/>
            <person name="Ji P."/>
            <person name="Bell-Sakyi L."/>
            <person name="Cui X.M."/>
            <person name="Yuan T.T."/>
            <person name="Jiang B.G."/>
            <person name="Yang W.F."/>
            <person name="Lam T.T."/>
            <person name="Chang Q.C."/>
            <person name="Ding S.J."/>
            <person name="Wang X.J."/>
            <person name="Zhu J.G."/>
            <person name="Ruan X.D."/>
            <person name="Zhao L."/>
            <person name="Wei J.T."/>
            <person name="Ye R.Z."/>
            <person name="Que T.C."/>
            <person name="Du C.H."/>
            <person name="Zhou Y.H."/>
            <person name="Cheng J.X."/>
            <person name="Dai P.F."/>
            <person name="Guo W.B."/>
            <person name="Han X.H."/>
            <person name="Huang E.J."/>
            <person name="Li L.F."/>
            <person name="Wei W."/>
            <person name="Gao Y.C."/>
            <person name="Liu J.Z."/>
            <person name="Shao H.Z."/>
            <person name="Wang X."/>
            <person name="Wang C.C."/>
            <person name="Yang T.C."/>
            <person name="Huo Q.B."/>
            <person name="Li W."/>
            <person name="Chen H.Y."/>
            <person name="Chen S.E."/>
            <person name="Zhou L.G."/>
            <person name="Ni X.B."/>
            <person name="Tian J.H."/>
            <person name="Sheng Y."/>
            <person name="Liu T."/>
            <person name="Pan Y.S."/>
            <person name="Xia L.Y."/>
            <person name="Li J."/>
            <person name="Zhao F."/>
            <person name="Cao W.C."/>
        </authorList>
    </citation>
    <scope>NUCLEOTIDE SEQUENCE</scope>
    <source>
        <strain evidence="1">Rsan-2018</strain>
    </source>
</reference>
<gene>
    <name evidence="1" type="ORF">HPB52_023076</name>
</gene>
<name>A0A9D4TBW7_RHISA</name>
<keyword evidence="2" id="KW-1185">Reference proteome</keyword>
<evidence type="ECO:0000313" key="1">
    <source>
        <dbReference type="EMBL" id="KAH7984602.1"/>
    </source>
</evidence>
<dbReference type="Proteomes" id="UP000821837">
    <property type="component" value="Chromosome 1"/>
</dbReference>
<organism evidence="1 2">
    <name type="scientific">Rhipicephalus sanguineus</name>
    <name type="common">Brown dog tick</name>
    <name type="synonym">Ixodes sanguineus</name>
    <dbReference type="NCBI Taxonomy" id="34632"/>
    <lineage>
        <taxon>Eukaryota</taxon>
        <taxon>Metazoa</taxon>
        <taxon>Ecdysozoa</taxon>
        <taxon>Arthropoda</taxon>
        <taxon>Chelicerata</taxon>
        <taxon>Arachnida</taxon>
        <taxon>Acari</taxon>
        <taxon>Parasitiformes</taxon>
        <taxon>Ixodida</taxon>
        <taxon>Ixodoidea</taxon>
        <taxon>Ixodidae</taxon>
        <taxon>Rhipicephalinae</taxon>
        <taxon>Rhipicephalus</taxon>
        <taxon>Rhipicephalus</taxon>
    </lineage>
</organism>